<dbReference type="PANTHER" id="PTHR43055:SF1">
    <property type="entry name" value="FORMATE-DEPENDENT PHOSPHORIBOSYLGLYCINAMIDE FORMYLTRANSFERASE"/>
    <property type="match status" value="1"/>
</dbReference>
<dbReference type="InterPro" id="IPR013815">
    <property type="entry name" value="ATP_grasp_subdomain_1"/>
</dbReference>
<gene>
    <name evidence="8" type="primary">purT</name>
    <name evidence="8" type="ORF">QXL92_21160</name>
</gene>
<dbReference type="Proteomes" id="UP001229081">
    <property type="component" value="Unassembled WGS sequence"/>
</dbReference>
<evidence type="ECO:0000256" key="6">
    <source>
        <dbReference type="SAM" id="MobiDB-lite"/>
    </source>
</evidence>
<dbReference type="Gene3D" id="3.40.50.20">
    <property type="match status" value="1"/>
</dbReference>
<dbReference type="InterPro" id="IPR003135">
    <property type="entry name" value="ATP-grasp_carboxylate-amine"/>
</dbReference>
<sequence length="420" mass="43346">MTDGLTEGQEGTTTWVVEEPAEAQPESEAHPEPEAQPEPEPDVDAGPRVLLLGSDESGRELAVALQRLGAEVITAEAVVLTDAEELKAVVAALQPDFVVTLPGAFDAPAAVAVLDDLEAGDTELVPGARAVRLTADREGLRRLAADELGLPTAPFWFVDSLSELEAVAAHAGYPLLVKGVDGSGRSVVRGADEVAGAWELAGAGGRVWAETVVDVEFLVTLIVVRTEGPSGPVIEFCAPIGHHADDSGALESWQPQHLTTAAVDAAKSIAARIVKSLGGRGVFSVGLMINGDEVYFAEVTAGPTDSAWVTLRSQRLSVFELQARAVLGVAVDTMMVSPGAARLVDHGPAAPGAAPSGDVLAAALAVPESDLRVFGSTSPERPASGADKWGVALATAPEVGAARDRARDVAARLNVRDSRG</sequence>
<accession>A0AAJ1S5W1</accession>
<evidence type="ECO:0000256" key="4">
    <source>
        <dbReference type="ARBA" id="ARBA00022840"/>
    </source>
</evidence>
<keyword evidence="1" id="KW-0436">Ligase</keyword>
<evidence type="ECO:0000256" key="3">
    <source>
        <dbReference type="ARBA" id="ARBA00022755"/>
    </source>
</evidence>
<dbReference type="EMBL" id="JAUFSA010000001">
    <property type="protein sequence ID" value="MDP7737260.1"/>
    <property type="molecule type" value="Genomic_DNA"/>
</dbReference>
<dbReference type="InterPro" id="IPR016185">
    <property type="entry name" value="PreATP-grasp_dom_sf"/>
</dbReference>
<dbReference type="GO" id="GO:0046872">
    <property type="term" value="F:metal ion binding"/>
    <property type="evidence" value="ECO:0007669"/>
    <property type="project" value="InterPro"/>
</dbReference>
<dbReference type="GO" id="GO:0005829">
    <property type="term" value="C:cytosol"/>
    <property type="evidence" value="ECO:0007669"/>
    <property type="project" value="TreeGrafter"/>
</dbReference>
<reference evidence="8" key="1">
    <citation type="submission" date="2023-06" db="EMBL/GenBank/DDBJ databases">
        <title>Identification of two novel mycobacterium reveal diversities and complexities of Mycobacterium gordonae clade.</title>
        <authorList>
            <person name="Matsumoto Y."/>
            <person name="Nakamura S."/>
            <person name="Motooka D."/>
            <person name="Fukushima K."/>
        </authorList>
    </citation>
    <scope>NUCLEOTIDE SEQUENCE</scope>
    <source>
        <strain evidence="8">TY812</strain>
    </source>
</reference>
<keyword evidence="8" id="KW-0808">Transferase</keyword>
<dbReference type="Pfam" id="PF02222">
    <property type="entry name" value="ATP-grasp"/>
    <property type="match status" value="1"/>
</dbReference>
<evidence type="ECO:0000256" key="2">
    <source>
        <dbReference type="ARBA" id="ARBA00022741"/>
    </source>
</evidence>
<keyword evidence="3" id="KW-0658">Purine biosynthesis</keyword>
<dbReference type="SUPFAM" id="SSF56059">
    <property type="entry name" value="Glutathione synthetase ATP-binding domain-like"/>
    <property type="match status" value="1"/>
</dbReference>
<organism evidence="8 9">
    <name type="scientific">Mycobacterium paragordonae</name>
    <dbReference type="NCBI Taxonomy" id="1389713"/>
    <lineage>
        <taxon>Bacteria</taxon>
        <taxon>Bacillati</taxon>
        <taxon>Actinomycetota</taxon>
        <taxon>Actinomycetes</taxon>
        <taxon>Mycobacteriales</taxon>
        <taxon>Mycobacteriaceae</taxon>
        <taxon>Mycobacterium</taxon>
    </lineage>
</organism>
<dbReference type="PANTHER" id="PTHR43055">
    <property type="entry name" value="FORMATE-DEPENDENT PHOSPHORIBOSYLGLYCINAMIDE FORMYLTRANSFERASE"/>
    <property type="match status" value="1"/>
</dbReference>
<proteinExistence type="predicted"/>
<dbReference type="GO" id="GO:0016740">
    <property type="term" value="F:transferase activity"/>
    <property type="evidence" value="ECO:0007669"/>
    <property type="project" value="UniProtKB-KW"/>
</dbReference>
<feature type="region of interest" description="Disordered" evidence="6">
    <location>
        <begin position="1"/>
        <end position="50"/>
    </location>
</feature>
<dbReference type="GO" id="GO:0016874">
    <property type="term" value="F:ligase activity"/>
    <property type="evidence" value="ECO:0007669"/>
    <property type="project" value="UniProtKB-KW"/>
</dbReference>
<dbReference type="InterPro" id="IPR011761">
    <property type="entry name" value="ATP-grasp"/>
</dbReference>
<dbReference type="EC" id="2.1.2.-" evidence="8"/>
<dbReference type="Gene3D" id="3.30.470.20">
    <property type="entry name" value="ATP-grasp fold, B domain"/>
    <property type="match status" value="1"/>
</dbReference>
<evidence type="ECO:0000313" key="8">
    <source>
        <dbReference type="EMBL" id="MDP7737260.1"/>
    </source>
</evidence>
<dbReference type="PROSITE" id="PS50975">
    <property type="entry name" value="ATP_GRASP"/>
    <property type="match status" value="1"/>
</dbReference>
<dbReference type="GO" id="GO:0006164">
    <property type="term" value="P:purine nucleotide biosynthetic process"/>
    <property type="evidence" value="ECO:0007669"/>
    <property type="project" value="UniProtKB-KW"/>
</dbReference>
<keyword evidence="4 5" id="KW-0067">ATP-binding</keyword>
<dbReference type="SUPFAM" id="SSF52440">
    <property type="entry name" value="PreATP-grasp domain"/>
    <property type="match status" value="1"/>
</dbReference>
<name>A0AAJ1S5W1_9MYCO</name>
<feature type="domain" description="ATP-grasp" evidence="7">
    <location>
        <begin position="142"/>
        <end position="327"/>
    </location>
</feature>
<dbReference type="AlphaFoldDB" id="A0AAJ1S5W1"/>
<dbReference type="NCBIfam" id="NF006766">
    <property type="entry name" value="PRK09288.1"/>
    <property type="match status" value="1"/>
</dbReference>
<protein>
    <submittedName>
        <fullName evidence="8">Formate-dependent phosphoribosylglycinamide formyltransferase</fullName>
        <ecNumber evidence="8">2.1.2.-</ecNumber>
    </submittedName>
</protein>
<comment type="caution">
    <text evidence="8">The sequence shown here is derived from an EMBL/GenBank/DDBJ whole genome shotgun (WGS) entry which is preliminary data.</text>
</comment>
<evidence type="ECO:0000256" key="5">
    <source>
        <dbReference type="PROSITE-ProRule" id="PRU00409"/>
    </source>
</evidence>
<dbReference type="GO" id="GO:0005524">
    <property type="term" value="F:ATP binding"/>
    <property type="evidence" value="ECO:0007669"/>
    <property type="project" value="UniProtKB-UniRule"/>
</dbReference>
<dbReference type="Gene3D" id="3.30.1490.20">
    <property type="entry name" value="ATP-grasp fold, A domain"/>
    <property type="match status" value="1"/>
</dbReference>
<keyword evidence="2 5" id="KW-0547">Nucleotide-binding</keyword>
<evidence type="ECO:0000259" key="7">
    <source>
        <dbReference type="PROSITE" id="PS50975"/>
    </source>
</evidence>
<evidence type="ECO:0000256" key="1">
    <source>
        <dbReference type="ARBA" id="ARBA00022598"/>
    </source>
</evidence>
<dbReference type="RefSeq" id="WP_172834802.1">
    <property type="nucleotide sequence ID" value="NZ_JAUFSA010000001.1"/>
</dbReference>
<evidence type="ECO:0000313" key="9">
    <source>
        <dbReference type="Proteomes" id="UP001229081"/>
    </source>
</evidence>